<dbReference type="InterPro" id="IPR024652">
    <property type="entry name" value="Trichodiene_synth"/>
</dbReference>
<dbReference type="InterPro" id="IPR008949">
    <property type="entry name" value="Isoprenoid_synthase_dom_sf"/>
</dbReference>
<evidence type="ECO:0000256" key="2">
    <source>
        <dbReference type="ARBA" id="ARBA00023239"/>
    </source>
</evidence>
<dbReference type="EMBL" id="JAQIZZ010000008">
    <property type="protein sequence ID" value="KAJ5524176.1"/>
    <property type="molecule type" value="Genomic_DNA"/>
</dbReference>
<dbReference type="Proteomes" id="UP001220324">
    <property type="component" value="Unassembled WGS sequence"/>
</dbReference>
<evidence type="ECO:0000313" key="4">
    <source>
        <dbReference type="Proteomes" id="UP001220324"/>
    </source>
</evidence>
<keyword evidence="4" id="KW-1185">Reference proteome</keyword>
<name>A0AAD6CJ27_9EURO</name>
<evidence type="ECO:0008006" key="5">
    <source>
        <dbReference type="Google" id="ProtNLM"/>
    </source>
</evidence>
<dbReference type="Pfam" id="PF06330">
    <property type="entry name" value="TRI5"/>
    <property type="match status" value="1"/>
</dbReference>
<evidence type="ECO:0000313" key="3">
    <source>
        <dbReference type="EMBL" id="KAJ5524176.1"/>
    </source>
</evidence>
<dbReference type="SUPFAM" id="SSF48576">
    <property type="entry name" value="Terpenoid synthases"/>
    <property type="match status" value="1"/>
</dbReference>
<accession>A0AAD6CJ27</accession>
<evidence type="ECO:0000256" key="1">
    <source>
        <dbReference type="ARBA" id="ARBA00007946"/>
    </source>
</evidence>
<dbReference type="GO" id="GO:0016838">
    <property type="term" value="F:carbon-oxygen lyase activity, acting on phosphates"/>
    <property type="evidence" value="ECO:0007669"/>
    <property type="project" value="InterPro"/>
</dbReference>
<comment type="caution">
    <text evidence="3">The sequence shown here is derived from an EMBL/GenBank/DDBJ whole genome shotgun (WGS) entry which is preliminary data.</text>
</comment>
<comment type="similarity">
    <text evidence="1">Belongs to the trichodiene synthase family.</text>
</comment>
<keyword evidence="2" id="KW-0456">Lyase</keyword>
<protein>
    <recommendedName>
        <fullName evidence="5">Trichodiene synthase</fullName>
    </recommendedName>
</protein>
<gene>
    <name evidence="3" type="ORF">N7494_010826</name>
</gene>
<sequence length="325" mass="37330">MIQKAIIRIKDRIESILMMNTYESNLRSFFRNQSYDPGQEFYPPNPKLKQRVSETFMQRGHSPEELKPMLPCIAFGCDTAHFLYQKSPFDIQVYVGVYTALFFYFEDTQSSNVERLQHFAKVFGQGSSHGDPHYDHFASLLIHDTPQLFGPYATACIINSSLDMIASCGLEYQFPKGFSRMTNDFPSWLRSRTGNGESYAWFNFPKSVFSEDTQLGEYVTSIKGIAEWIDLVNDVLSYHKEMRLGNESNNLLANQARARKSTPLAQLRLSCKRIEVLKRETEWVLQPCPDAVQAVENFREGYIMFHCAQPRYDLAGLGIGVRCRG</sequence>
<dbReference type="Gene3D" id="1.10.600.10">
    <property type="entry name" value="Farnesyl Diphosphate Synthase"/>
    <property type="match status" value="1"/>
</dbReference>
<reference evidence="3 4" key="1">
    <citation type="journal article" date="2023" name="IMA Fungus">
        <title>Comparative genomic study of the Penicillium genus elucidates a diverse pangenome and 15 lateral gene transfer events.</title>
        <authorList>
            <person name="Petersen C."/>
            <person name="Sorensen T."/>
            <person name="Nielsen M.R."/>
            <person name="Sondergaard T.E."/>
            <person name="Sorensen J.L."/>
            <person name="Fitzpatrick D.A."/>
            <person name="Frisvad J.C."/>
            <person name="Nielsen K.L."/>
        </authorList>
    </citation>
    <scope>NUCLEOTIDE SEQUENCE [LARGE SCALE GENOMIC DNA]</scope>
    <source>
        <strain evidence="3 4">IBT 35679</strain>
    </source>
</reference>
<organism evidence="3 4">
    <name type="scientific">Penicillium frequentans</name>
    <dbReference type="NCBI Taxonomy" id="3151616"/>
    <lineage>
        <taxon>Eukaryota</taxon>
        <taxon>Fungi</taxon>
        <taxon>Dikarya</taxon>
        <taxon>Ascomycota</taxon>
        <taxon>Pezizomycotina</taxon>
        <taxon>Eurotiomycetes</taxon>
        <taxon>Eurotiomycetidae</taxon>
        <taxon>Eurotiales</taxon>
        <taxon>Aspergillaceae</taxon>
        <taxon>Penicillium</taxon>
    </lineage>
</organism>
<proteinExistence type="inferred from homology"/>
<dbReference type="AlphaFoldDB" id="A0AAD6CJ27"/>